<dbReference type="InterPro" id="IPR044946">
    <property type="entry name" value="Restrct_endonuc_typeI_TRD_sf"/>
</dbReference>
<dbReference type="CDD" id="cd17259">
    <property type="entry name" value="RMtype1_S_StySKI-TRD2-CR2_like"/>
    <property type="match status" value="1"/>
</dbReference>
<evidence type="ECO:0000313" key="5">
    <source>
        <dbReference type="EMBL" id="SDG73611.1"/>
    </source>
</evidence>
<dbReference type="GO" id="GO:0003677">
    <property type="term" value="F:DNA binding"/>
    <property type="evidence" value="ECO:0007669"/>
    <property type="project" value="UniProtKB-KW"/>
</dbReference>
<dbReference type="EMBL" id="FNCS01000007">
    <property type="protein sequence ID" value="SDG73611.1"/>
    <property type="molecule type" value="Genomic_DNA"/>
</dbReference>
<accession>A0A1G7WNS6</accession>
<dbReference type="SUPFAM" id="SSF116734">
    <property type="entry name" value="DNA methylase specificity domain"/>
    <property type="match status" value="2"/>
</dbReference>
<dbReference type="AlphaFoldDB" id="A0A1G7WNS6"/>
<evidence type="ECO:0000313" key="6">
    <source>
        <dbReference type="Proteomes" id="UP000199495"/>
    </source>
</evidence>
<evidence type="ECO:0000256" key="3">
    <source>
        <dbReference type="ARBA" id="ARBA00023125"/>
    </source>
</evidence>
<keyword evidence="3" id="KW-0238">DNA-binding</keyword>
<organism evidence="5 6">
    <name type="scientific">Pelagibacterium luteolum</name>
    <dbReference type="NCBI Taxonomy" id="440168"/>
    <lineage>
        <taxon>Bacteria</taxon>
        <taxon>Pseudomonadati</taxon>
        <taxon>Pseudomonadota</taxon>
        <taxon>Alphaproteobacteria</taxon>
        <taxon>Hyphomicrobiales</taxon>
        <taxon>Devosiaceae</taxon>
        <taxon>Pelagibacterium</taxon>
    </lineage>
</organism>
<comment type="similarity">
    <text evidence="1">Belongs to the type-I restriction system S methylase family.</text>
</comment>
<dbReference type="InterPro" id="IPR000055">
    <property type="entry name" value="Restrct_endonuc_typeI_TRD"/>
</dbReference>
<evidence type="ECO:0000256" key="1">
    <source>
        <dbReference type="ARBA" id="ARBA00010923"/>
    </source>
</evidence>
<dbReference type="Proteomes" id="UP000199495">
    <property type="component" value="Unassembled WGS sequence"/>
</dbReference>
<dbReference type="PANTHER" id="PTHR30408">
    <property type="entry name" value="TYPE-1 RESTRICTION ENZYME ECOKI SPECIFICITY PROTEIN"/>
    <property type="match status" value="1"/>
</dbReference>
<keyword evidence="6" id="KW-1185">Reference proteome</keyword>
<dbReference type="Pfam" id="PF01420">
    <property type="entry name" value="Methylase_S"/>
    <property type="match status" value="1"/>
</dbReference>
<dbReference type="STRING" id="440168.SAMN04487974_10720"/>
<sequence>MTDWQLVRLGDVVDFLTGFPFKSANYSDASSDPRLLRGDNIAQGFVRWDNAKRWPKDRVPDLAAYKLEIGDVVLAMDRPWIEAGLKYAAVGQQDVPSLLVQRVTRLRGTHKLSGRFLRYVIGSRAFTDYVLGVQTGTAVPHISGGQIKDYRFRLPTPSEQEAIADALGSLDDKIELNRLTSETLEAMAQAIFRDWFVDFGPTRRKIEGASDPLTIMGGLVTDPSRAQELVDLFPDRFGDEGLPEGWRMAPLSSVSLLMKRGLAPSYVDIGIPVVNQRCVRGRKVDWAIVRQHNVSKRHPKERMLELGDVLVNSTGVGTLGRVATVRQLPGNATCDSHVTICRPDPAVVSKVAYALFLEQAEDTISLLGHGSTGQTELKPSVVGELQIALANQRIHSAFEGLVGSLRLLSSSNDDQNRTLAATRDLLLPQLLSGEIRLRDAEKLAEDAA</sequence>
<feature type="domain" description="Type I restriction modification DNA specificity" evidence="4">
    <location>
        <begin position="2"/>
        <end position="185"/>
    </location>
</feature>
<proteinExistence type="inferred from homology"/>
<dbReference type="GO" id="GO:0009307">
    <property type="term" value="P:DNA restriction-modification system"/>
    <property type="evidence" value="ECO:0007669"/>
    <property type="project" value="UniProtKB-KW"/>
</dbReference>
<dbReference type="OrthoDB" id="164285at2"/>
<keyword evidence="2" id="KW-0680">Restriction system</keyword>
<dbReference type="PANTHER" id="PTHR30408:SF13">
    <property type="entry name" value="TYPE I RESTRICTION ENZYME HINDI SPECIFICITY SUBUNIT"/>
    <property type="match status" value="1"/>
</dbReference>
<dbReference type="RefSeq" id="WP_090596826.1">
    <property type="nucleotide sequence ID" value="NZ_FNCS01000007.1"/>
</dbReference>
<name>A0A1G7WNS6_9HYPH</name>
<reference evidence="5 6" key="1">
    <citation type="submission" date="2016-10" db="EMBL/GenBank/DDBJ databases">
        <authorList>
            <person name="de Groot N.N."/>
        </authorList>
    </citation>
    <scope>NUCLEOTIDE SEQUENCE [LARGE SCALE GENOMIC DNA]</scope>
    <source>
        <strain evidence="5 6">CGMCC 1.10267</strain>
    </source>
</reference>
<gene>
    <name evidence="5" type="ORF">SAMN04487974_10720</name>
</gene>
<dbReference type="InterPro" id="IPR052021">
    <property type="entry name" value="Type-I_RS_S_subunit"/>
</dbReference>
<evidence type="ECO:0000259" key="4">
    <source>
        <dbReference type="Pfam" id="PF01420"/>
    </source>
</evidence>
<protein>
    <submittedName>
        <fullName evidence="5">Type I restriction enzyme, S subunit</fullName>
    </submittedName>
</protein>
<evidence type="ECO:0000256" key="2">
    <source>
        <dbReference type="ARBA" id="ARBA00022747"/>
    </source>
</evidence>
<dbReference type="Gene3D" id="3.90.220.20">
    <property type="entry name" value="DNA methylase specificity domains"/>
    <property type="match status" value="2"/>
</dbReference>